<evidence type="ECO:0000313" key="3">
    <source>
        <dbReference type="Proteomes" id="UP001072034"/>
    </source>
</evidence>
<dbReference type="EMBL" id="JAPTMY010000030">
    <property type="protein sequence ID" value="MCZ0858800.1"/>
    <property type="molecule type" value="Genomic_DNA"/>
</dbReference>
<dbReference type="RefSeq" id="WP_268918126.1">
    <property type="nucleotide sequence ID" value="NZ_JAPTMY010000030.1"/>
</dbReference>
<keyword evidence="3" id="KW-1185">Reference proteome</keyword>
<proteinExistence type="predicted"/>
<organism evidence="2 3">
    <name type="scientific">Actinomyces israelii</name>
    <dbReference type="NCBI Taxonomy" id="1659"/>
    <lineage>
        <taxon>Bacteria</taxon>
        <taxon>Bacillati</taxon>
        <taxon>Actinomycetota</taxon>
        <taxon>Actinomycetes</taxon>
        <taxon>Actinomycetales</taxon>
        <taxon>Actinomycetaceae</taxon>
        <taxon>Actinomyces</taxon>
    </lineage>
</organism>
<comment type="caution">
    <text evidence="2">The sequence shown here is derived from an EMBL/GenBank/DDBJ whole genome shotgun (WGS) entry which is preliminary data.</text>
</comment>
<name>A0ABT4IAN3_9ACTO</name>
<evidence type="ECO:0000256" key="1">
    <source>
        <dbReference type="SAM" id="MobiDB-lite"/>
    </source>
</evidence>
<feature type="compositionally biased region" description="Basic and acidic residues" evidence="1">
    <location>
        <begin position="103"/>
        <end position="119"/>
    </location>
</feature>
<reference evidence="2" key="1">
    <citation type="submission" date="2022-10" db="EMBL/GenBank/DDBJ databases">
        <title>Genome sequence of Actinomyces israelii ATCC 10048.</title>
        <authorList>
            <person name="Watt R.M."/>
            <person name="Tong W.M."/>
        </authorList>
    </citation>
    <scope>NUCLEOTIDE SEQUENCE</scope>
    <source>
        <strain evidence="2">ATCC 10048</strain>
    </source>
</reference>
<accession>A0ABT4IAN3</accession>
<sequence>MCAPLAPGFETPATLKSDDYPLAPFLANWEIGPDVDVGMLEDMGWERLGDEERRELLTRFAHMLVDYMRAHSTAESLVRAYAAGEYRPSFIRTELQEAFDRETERLGLENKGARREPPRESTITLPDGTQYVKRDDRWVRSKKNEE</sequence>
<evidence type="ECO:0000313" key="2">
    <source>
        <dbReference type="EMBL" id="MCZ0858800.1"/>
    </source>
</evidence>
<feature type="region of interest" description="Disordered" evidence="1">
    <location>
        <begin position="103"/>
        <end position="127"/>
    </location>
</feature>
<gene>
    <name evidence="2" type="ORF">OHJ16_12190</name>
</gene>
<dbReference type="Proteomes" id="UP001072034">
    <property type="component" value="Unassembled WGS sequence"/>
</dbReference>
<protein>
    <submittedName>
        <fullName evidence="2">Uncharacterized protein</fullName>
    </submittedName>
</protein>